<evidence type="ECO:0000313" key="1">
    <source>
        <dbReference type="EMBL" id="NNM46065.1"/>
    </source>
</evidence>
<name>A0A849HDP6_9MICO</name>
<accession>A0A849HDP6</accession>
<evidence type="ECO:0000313" key="2">
    <source>
        <dbReference type="Proteomes" id="UP000588586"/>
    </source>
</evidence>
<dbReference type="RefSeq" id="WP_171243215.1">
    <property type="nucleotide sequence ID" value="NZ_JABEPQ010000002.1"/>
</dbReference>
<protein>
    <submittedName>
        <fullName evidence="1">Uncharacterized protein</fullName>
    </submittedName>
</protein>
<sequence>MGWWKGWGKPKDGEVATGAVEGDVSPWVAGAVRMGWEVRAADPEACTVSVSYTEPFAFPVFLGVVLRGAVAVKSPDWEYTATETFEEADESLRTTHGHFLLATSRTLLSVGDRHTATVPVPADDVVGGLFMSRTNRAWVRHAAGVLVLLDHDRPPHLFDLGFRDIPRDELPVHEYDLVVDGEPRLVRRPPATGEGGTPPV</sequence>
<organism evidence="1 2">
    <name type="scientific">Knoellia koreensis</name>
    <dbReference type="NCBI Taxonomy" id="2730921"/>
    <lineage>
        <taxon>Bacteria</taxon>
        <taxon>Bacillati</taxon>
        <taxon>Actinomycetota</taxon>
        <taxon>Actinomycetes</taxon>
        <taxon>Micrococcales</taxon>
        <taxon>Intrasporangiaceae</taxon>
        <taxon>Knoellia</taxon>
    </lineage>
</organism>
<gene>
    <name evidence="1" type="ORF">HJG52_08590</name>
</gene>
<keyword evidence="2" id="KW-1185">Reference proteome</keyword>
<dbReference type="AlphaFoldDB" id="A0A849HDP6"/>
<comment type="caution">
    <text evidence="1">The sequence shown here is derived from an EMBL/GenBank/DDBJ whole genome shotgun (WGS) entry which is preliminary data.</text>
</comment>
<dbReference type="EMBL" id="JABEPQ010000002">
    <property type="protein sequence ID" value="NNM46065.1"/>
    <property type="molecule type" value="Genomic_DNA"/>
</dbReference>
<reference evidence="1 2" key="1">
    <citation type="submission" date="2020-04" db="EMBL/GenBank/DDBJ databases">
        <title>Knoellia sp. isolate from air conditioner.</title>
        <authorList>
            <person name="Chea S."/>
            <person name="Kim D.-U."/>
        </authorList>
    </citation>
    <scope>NUCLEOTIDE SEQUENCE [LARGE SCALE GENOMIC DNA]</scope>
    <source>
        <strain evidence="1 2">DB2414S</strain>
    </source>
</reference>
<dbReference type="Proteomes" id="UP000588586">
    <property type="component" value="Unassembled WGS sequence"/>
</dbReference>
<proteinExistence type="predicted"/>